<keyword evidence="3" id="KW-1185">Reference proteome</keyword>
<dbReference type="AlphaFoldDB" id="A0A5J5F5S9"/>
<reference evidence="2 3" key="1">
    <citation type="submission" date="2019-09" db="EMBL/GenBank/DDBJ databases">
        <title>Draft genome of the ectomycorrhizal ascomycete Sphaerosporella brunnea.</title>
        <authorList>
            <consortium name="DOE Joint Genome Institute"/>
            <person name="Benucci G.M."/>
            <person name="Marozzi G."/>
            <person name="Antonielli L."/>
            <person name="Sanchez S."/>
            <person name="Marco P."/>
            <person name="Wang X."/>
            <person name="Falini L.B."/>
            <person name="Barry K."/>
            <person name="Haridas S."/>
            <person name="Lipzen A."/>
            <person name="Labutti K."/>
            <person name="Grigoriev I.V."/>
            <person name="Murat C."/>
            <person name="Martin F."/>
            <person name="Albertini E."/>
            <person name="Donnini D."/>
            <person name="Bonito G."/>
        </authorList>
    </citation>
    <scope>NUCLEOTIDE SEQUENCE [LARGE SCALE GENOMIC DNA]</scope>
    <source>
        <strain evidence="2 3">Sb_GMNB300</strain>
    </source>
</reference>
<proteinExistence type="predicted"/>
<protein>
    <submittedName>
        <fullName evidence="2">Uncharacterized protein</fullName>
    </submittedName>
</protein>
<feature type="compositionally biased region" description="Basic residues" evidence="1">
    <location>
        <begin position="92"/>
        <end position="102"/>
    </location>
</feature>
<accession>A0A5J5F5S9</accession>
<feature type="region of interest" description="Disordered" evidence="1">
    <location>
        <begin position="1"/>
        <end position="158"/>
    </location>
</feature>
<dbReference type="EMBL" id="VXIS01000029">
    <property type="protein sequence ID" value="KAA8912031.1"/>
    <property type="molecule type" value="Genomic_DNA"/>
</dbReference>
<dbReference type="InParanoid" id="A0A5J5F5S9"/>
<evidence type="ECO:0000256" key="1">
    <source>
        <dbReference type="SAM" id="MobiDB-lite"/>
    </source>
</evidence>
<evidence type="ECO:0000313" key="2">
    <source>
        <dbReference type="EMBL" id="KAA8912031.1"/>
    </source>
</evidence>
<organism evidence="2 3">
    <name type="scientific">Sphaerosporella brunnea</name>
    <dbReference type="NCBI Taxonomy" id="1250544"/>
    <lineage>
        <taxon>Eukaryota</taxon>
        <taxon>Fungi</taxon>
        <taxon>Dikarya</taxon>
        <taxon>Ascomycota</taxon>
        <taxon>Pezizomycotina</taxon>
        <taxon>Pezizomycetes</taxon>
        <taxon>Pezizales</taxon>
        <taxon>Pyronemataceae</taxon>
        <taxon>Sphaerosporella</taxon>
    </lineage>
</organism>
<dbReference type="Proteomes" id="UP000326924">
    <property type="component" value="Unassembled WGS sequence"/>
</dbReference>
<name>A0A5J5F5S9_9PEZI</name>
<feature type="compositionally biased region" description="Acidic residues" evidence="1">
    <location>
        <begin position="15"/>
        <end position="26"/>
    </location>
</feature>
<gene>
    <name evidence="2" type="ORF">FN846DRAFT_997991</name>
</gene>
<sequence>MDCECMVGGTADGMEKEEEEEEEEEERVLQEASVEGSTSPLITRYSPIRVGPQTRRRTPPPPSTSTRCHPSRLAPFISLASTRPPPEPLHLQYRHNRRHKPGPYHDKMHPEPGVYWATLPLPPHPPTHSDTPPRERSSAPSPRGPVAGGAASRGQSSSSTDALTLAVIENMSLKQLANVCTVMPRRGGHIIATYSVCPETCKEILDGIVLAVDVVAEITFFPKSETTLLPPGATFISEETSPLIRRFDSLDGIVSFQALHEELLASYARNDHPKDIPRKRPAKRIVALCKASIVWNKNGIVIAALPKSGLKTLDHLIAASQDLTGWPLKDDAYLSKDDSDASETDNREQLFVSEFVEAFSKSQDVLSFRGVNDGQEGCESELRRRTIPCVHAPRFTSSFVTCEGCENCKGLGTSSAVGTANKDLVTLKKLEERNPGIMQKIIIGGNARVNIERGFLRCNWPQFQIAEQYGDVPVPAIEYPNIKFSHWRIFEHWSNVVSMAARSPGWALVLAACMYALAKTPDDAATAVYSAQRTLIDAPEQTGALEVWKGINSVWETMGRDIALYVAVHIEKHYQAYFELWENDAEARAKREKYCGELEAGVCKRAFETESARWRFGTEVRILKTELGMSSRALIPFQGLGGGITWKDEGYGFYRKTFKDDLDASKTPKLPNTSC</sequence>
<feature type="compositionally biased region" description="Low complexity" evidence="1">
    <location>
        <begin position="138"/>
        <end position="158"/>
    </location>
</feature>
<evidence type="ECO:0000313" key="3">
    <source>
        <dbReference type="Proteomes" id="UP000326924"/>
    </source>
</evidence>
<comment type="caution">
    <text evidence="2">The sequence shown here is derived from an EMBL/GenBank/DDBJ whole genome shotgun (WGS) entry which is preliminary data.</text>
</comment>